<dbReference type="SMART" id="SM00385">
    <property type="entry name" value="CYCLIN"/>
    <property type="match status" value="2"/>
</dbReference>
<dbReference type="GO" id="GO:0044772">
    <property type="term" value="P:mitotic cell cycle phase transition"/>
    <property type="evidence" value="ECO:0007669"/>
    <property type="project" value="InterPro"/>
</dbReference>
<dbReference type="EMBL" id="CM035426">
    <property type="protein sequence ID" value="KAH7315401.1"/>
    <property type="molecule type" value="Genomic_DNA"/>
</dbReference>
<evidence type="ECO:0000313" key="8">
    <source>
        <dbReference type="EMBL" id="KAH7315401.1"/>
    </source>
</evidence>
<comment type="caution">
    <text evidence="8">The sequence shown here is derived from an EMBL/GenBank/DDBJ whole genome shotgun (WGS) entry which is preliminary data.</text>
</comment>
<feature type="domain" description="Cyclin-like" evidence="6">
    <location>
        <begin position="363"/>
        <end position="445"/>
    </location>
</feature>
<evidence type="ECO:0000256" key="2">
    <source>
        <dbReference type="ARBA" id="ARBA00022618"/>
    </source>
</evidence>
<dbReference type="AlphaFoldDB" id="A0A8T2SB43"/>
<evidence type="ECO:0000313" key="9">
    <source>
        <dbReference type="Proteomes" id="UP000825935"/>
    </source>
</evidence>
<name>A0A8T2SB43_CERRI</name>
<evidence type="ECO:0000259" key="6">
    <source>
        <dbReference type="SMART" id="SM00385"/>
    </source>
</evidence>
<comment type="similarity">
    <text evidence="1">Belongs to the cyclin family. Cyclin AB subfamily.</text>
</comment>
<dbReference type="CDD" id="cd20511">
    <property type="entry name" value="CYCLIN_AtCycB-like_rpt2"/>
    <property type="match status" value="1"/>
</dbReference>
<dbReference type="PIRSF" id="PIRSF001771">
    <property type="entry name" value="Cyclin_A_B_D_E"/>
    <property type="match status" value="1"/>
</dbReference>
<dbReference type="OrthoDB" id="5590282at2759"/>
<protein>
    <recommendedName>
        <fullName evidence="10">Cyclin N-terminal domain-containing protein</fullName>
    </recommendedName>
</protein>
<reference evidence="8" key="1">
    <citation type="submission" date="2021-08" db="EMBL/GenBank/DDBJ databases">
        <title>WGS assembly of Ceratopteris richardii.</title>
        <authorList>
            <person name="Marchant D.B."/>
            <person name="Chen G."/>
            <person name="Jenkins J."/>
            <person name="Shu S."/>
            <person name="Leebens-Mack J."/>
            <person name="Grimwood J."/>
            <person name="Schmutz J."/>
            <person name="Soltis P."/>
            <person name="Soltis D."/>
            <person name="Chen Z.-H."/>
        </authorList>
    </citation>
    <scope>NUCLEOTIDE SEQUENCE</scope>
    <source>
        <strain evidence="8">Whitten #5841</strain>
        <tissue evidence="8">Leaf</tissue>
    </source>
</reference>
<evidence type="ECO:0008006" key="10">
    <source>
        <dbReference type="Google" id="ProtNLM"/>
    </source>
</evidence>
<organism evidence="8 9">
    <name type="scientific">Ceratopteris richardii</name>
    <name type="common">Triangle waterfern</name>
    <dbReference type="NCBI Taxonomy" id="49495"/>
    <lineage>
        <taxon>Eukaryota</taxon>
        <taxon>Viridiplantae</taxon>
        <taxon>Streptophyta</taxon>
        <taxon>Embryophyta</taxon>
        <taxon>Tracheophyta</taxon>
        <taxon>Polypodiopsida</taxon>
        <taxon>Polypodiidae</taxon>
        <taxon>Polypodiales</taxon>
        <taxon>Pteridineae</taxon>
        <taxon>Pteridaceae</taxon>
        <taxon>Parkerioideae</taxon>
        <taxon>Ceratopteris</taxon>
    </lineage>
</organism>
<keyword evidence="4" id="KW-0131">Cell cycle</keyword>
<sequence>MQSLLYLLADIGLLPPLNLLFDDTFLGTTAMVQNLKVHPAQANNRRTLGDIGNLVGALSARCIVSKDVVKPQENPAVNASEHVAKVERPITRKFGASLASNVQQQAQRQTQPCANEVEPECDPMHDEVPLSWRTKQRRTMLHSCAVGRYVSLAGDSQSTKDNKNLPQEHSTKVNAQQMLMGVKKKQILPEPLAETPCGGHEVEMEEAEEPLPNIDEDDADDPLAVVDYVEDMYSYYRKTEMKSFVPSDYMGRQSDINEKMRAILIDWLIEVHLKFKLMPETLYLTINLIDRYLACQVVMRKNLQLVGVTAMLLACKYEEIWAPLVNDFVFISDKAYTREQVLEMEKHMLNKLRFNLTVPTPYVFLVRFLKAAHADIKLEMTAHFLVELCLTEYRMVGYCPSLLAAAAVYTAQHTLNRTPCWSTVLERHTGYTEMHLRDCAMKMVGFHKTAGKGNLTVVHKKYSNVNFQSVANLSPAVLPM</sequence>
<accession>A0A8T2SB43</accession>
<proteinExistence type="inferred from homology"/>
<feature type="domain" description="Cyclin C-terminal" evidence="7">
    <location>
        <begin position="359"/>
        <end position="476"/>
    </location>
</feature>
<dbReference type="InterPro" id="IPR013763">
    <property type="entry name" value="Cyclin-like_dom"/>
</dbReference>
<evidence type="ECO:0000256" key="3">
    <source>
        <dbReference type="ARBA" id="ARBA00023127"/>
    </source>
</evidence>
<dbReference type="InterPro" id="IPR006671">
    <property type="entry name" value="Cyclin_N"/>
</dbReference>
<dbReference type="OMA" id="CFHSKAI"/>
<dbReference type="InterPro" id="IPR004367">
    <property type="entry name" value="Cyclin_C-dom"/>
</dbReference>
<dbReference type="GO" id="GO:0016538">
    <property type="term" value="F:cyclin-dependent protein serine/threonine kinase regulator activity"/>
    <property type="evidence" value="ECO:0007669"/>
    <property type="project" value="InterPro"/>
</dbReference>
<dbReference type="SMART" id="SM01332">
    <property type="entry name" value="Cyclin_C"/>
    <property type="match status" value="1"/>
</dbReference>
<dbReference type="PANTHER" id="PTHR10177">
    <property type="entry name" value="CYCLINS"/>
    <property type="match status" value="1"/>
</dbReference>
<keyword evidence="2" id="KW-0132">Cell division</keyword>
<dbReference type="CDD" id="cd20567">
    <property type="entry name" value="CYCLIN_AtCycB-like_rpt1"/>
    <property type="match status" value="1"/>
</dbReference>
<dbReference type="Proteomes" id="UP000825935">
    <property type="component" value="Chromosome 21"/>
</dbReference>
<dbReference type="GO" id="GO:0051301">
    <property type="term" value="P:cell division"/>
    <property type="evidence" value="ECO:0007669"/>
    <property type="project" value="UniProtKB-KW"/>
</dbReference>
<evidence type="ECO:0000256" key="4">
    <source>
        <dbReference type="ARBA" id="ARBA00023306"/>
    </source>
</evidence>
<gene>
    <name evidence="8" type="ORF">KP509_21G047800</name>
</gene>
<evidence type="ECO:0000256" key="5">
    <source>
        <dbReference type="RuleBase" id="RU000383"/>
    </source>
</evidence>
<dbReference type="InterPro" id="IPR048258">
    <property type="entry name" value="Cyclins_cyclin-box"/>
</dbReference>
<evidence type="ECO:0000256" key="1">
    <source>
        <dbReference type="ARBA" id="ARBA00006955"/>
    </source>
</evidence>
<dbReference type="Pfam" id="PF00134">
    <property type="entry name" value="Cyclin_N"/>
    <property type="match status" value="1"/>
</dbReference>
<keyword evidence="3 5" id="KW-0195">Cyclin</keyword>
<dbReference type="SUPFAM" id="SSF47954">
    <property type="entry name" value="Cyclin-like"/>
    <property type="match status" value="2"/>
</dbReference>
<dbReference type="InterPro" id="IPR036915">
    <property type="entry name" value="Cyclin-like_sf"/>
</dbReference>
<keyword evidence="9" id="KW-1185">Reference proteome</keyword>
<dbReference type="Pfam" id="PF02984">
    <property type="entry name" value="Cyclin_C"/>
    <property type="match status" value="1"/>
</dbReference>
<feature type="domain" description="Cyclin-like" evidence="6">
    <location>
        <begin position="266"/>
        <end position="350"/>
    </location>
</feature>
<dbReference type="InterPro" id="IPR039361">
    <property type="entry name" value="Cyclin"/>
</dbReference>
<dbReference type="FunFam" id="1.10.472.10:FF:000001">
    <property type="entry name" value="G2/mitotic-specific cyclin"/>
    <property type="match status" value="1"/>
</dbReference>
<evidence type="ECO:0000259" key="7">
    <source>
        <dbReference type="SMART" id="SM01332"/>
    </source>
</evidence>
<dbReference type="InterPro" id="IPR046965">
    <property type="entry name" value="Cyclin_A/B-like"/>
</dbReference>
<dbReference type="PROSITE" id="PS00292">
    <property type="entry name" value="CYCLINS"/>
    <property type="match status" value="1"/>
</dbReference>
<dbReference type="Gene3D" id="1.10.472.10">
    <property type="entry name" value="Cyclin-like"/>
    <property type="match status" value="2"/>
</dbReference>